<feature type="binding site" evidence="15">
    <location>
        <begin position="79"/>
        <end position="92"/>
    </location>
    <ligand>
        <name>NAD(+)</name>
        <dbReference type="ChEBI" id="CHEBI:57540"/>
    </ligand>
</feature>
<keyword evidence="9 15" id="KW-0479">Metal-binding</keyword>
<feature type="binding site" evidence="15">
    <location>
        <position position="110"/>
    </location>
    <ligand>
        <name>substrate</name>
    </ligand>
</feature>
<proteinExistence type="inferred from homology"/>
<keyword evidence="12 15" id="KW-0520">NAD</keyword>
<dbReference type="AlphaFoldDB" id="Q24M86"/>
<dbReference type="RefSeq" id="WP_012881343.1">
    <property type="nucleotide sequence ID" value="NC_013549.1"/>
</dbReference>
<keyword evidence="6 15" id="KW-0432">Leucine biosynthesis</keyword>
<evidence type="ECO:0000256" key="13">
    <source>
        <dbReference type="ARBA" id="ARBA00023211"/>
    </source>
</evidence>
<evidence type="ECO:0000256" key="14">
    <source>
        <dbReference type="ARBA" id="ARBA00023304"/>
    </source>
</evidence>
<evidence type="ECO:0000256" key="2">
    <source>
        <dbReference type="ARBA" id="ARBA00001936"/>
    </source>
</evidence>
<dbReference type="SMART" id="SM01329">
    <property type="entry name" value="Iso_dh"/>
    <property type="match status" value="1"/>
</dbReference>
<sequence>MKIKKYKIAVLPGDGIGPEIIKEAYKIISVIKKENDINLQTKEYDVGGIAIDKYNIALPEHTLIGCQNSDAILFGSVGGPKWNHLKLEKKPEISSLLSLRKIFNLFINLRPVKLHKKLLHFSPLKTNIIKKGFDILFIRELTGGIYFGVPKGRNELDPNNICAFDTAIYNTYEITRIAQFAFQQAQKRKKKLVSIDKSNVLESSKLWREVVTKISYTFPEVQIEHLYVDNAAMQLIQNPSQFDVILCPNLFGDILTDESASLIGSLGMLPSASLNQKNFGLYEPAGGSAPDLKGKNLANPIAQILSLAMLFKYSLGFLDISEAIEHAVITVLKQGHHTYDISDKINFISTDMMGTKISENLMKIL</sequence>
<evidence type="ECO:0000256" key="11">
    <source>
        <dbReference type="ARBA" id="ARBA00023002"/>
    </source>
</evidence>
<evidence type="ECO:0000256" key="16">
    <source>
        <dbReference type="RuleBase" id="RU004445"/>
    </source>
</evidence>
<keyword evidence="13 15" id="KW-0464">Manganese</keyword>
<evidence type="ECO:0000256" key="3">
    <source>
        <dbReference type="ARBA" id="ARBA00004762"/>
    </source>
</evidence>
<accession>Q24M86</accession>
<dbReference type="EC" id="1.1.1.85" evidence="15"/>
<dbReference type="GO" id="GO:0003862">
    <property type="term" value="F:3-isopropylmalate dehydrogenase activity"/>
    <property type="evidence" value="ECO:0007669"/>
    <property type="project" value="UniProtKB-UniRule"/>
</dbReference>
<comment type="subunit">
    <text evidence="5 15 16">Homodimer.</text>
</comment>
<name>Q24M86_9GAMM</name>
<protein>
    <recommendedName>
        <fullName evidence="15">3-isopropylmalate dehydrogenase</fullName>
        <ecNumber evidence="15">1.1.1.85</ecNumber>
    </recommendedName>
    <alternativeName>
        <fullName evidence="15">3-IPM-DH</fullName>
    </alternativeName>
    <alternativeName>
        <fullName evidence="15">Beta-IPM dehydrogenase</fullName>
        <shortName evidence="15">IMDH</shortName>
    </alternativeName>
</protein>
<organism evidence="18">
    <name type="scientific">Buchnera aphidicola</name>
    <dbReference type="NCBI Taxonomy" id="9"/>
    <lineage>
        <taxon>Bacteria</taxon>
        <taxon>Pseudomonadati</taxon>
        <taxon>Pseudomonadota</taxon>
        <taxon>Gammaproteobacteria</taxon>
        <taxon>Enterobacterales</taxon>
        <taxon>Erwiniaceae</taxon>
        <taxon>Buchnera</taxon>
    </lineage>
</organism>
<dbReference type="PANTHER" id="PTHR42979">
    <property type="entry name" value="3-ISOPROPYLMALATE DEHYDROGENASE"/>
    <property type="match status" value="1"/>
</dbReference>
<keyword evidence="14 15" id="KW-0100">Branched-chain amino acid biosynthesis</keyword>
<keyword evidence="10 15" id="KW-0460">Magnesium</keyword>
<dbReference type="SUPFAM" id="SSF53659">
    <property type="entry name" value="Isocitrate/Isopropylmalate dehydrogenase-like"/>
    <property type="match status" value="1"/>
</dbReference>
<dbReference type="HAMAP" id="MF_01033">
    <property type="entry name" value="LeuB_type1"/>
    <property type="match status" value="1"/>
</dbReference>
<comment type="similarity">
    <text evidence="4 15">Belongs to the isocitrate and isopropylmalate dehydrogenases family. LeuB type 1 subfamily.</text>
</comment>
<feature type="binding site" evidence="15">
    <location>
        <position position="229"/>
    </location>
    <ligand>
        <name>Mg(2+)</name>
        <dbReference type="ChEBI" id="CHEBI:18420"/>
    </ligand>
</feature>
<evidence type="ECO:0000259" key="17">
    <source>
        <dbReference type="SMART" id="SM01329"/>
    </source>
</evidence>
<feature type="binding site" evidence="15">
    <location>
        <position position="100"/>
    </location>
    <ligand>
        <name>substrate</name>
    </ligand>
</feature>
<gene>
    <name evidence="15 18" type="primary">leuB</name>
</gene>
<evidence type="ECO:0000256" key="10">
    <source>
        <dbReference type="ARBA" id="ARBA00022842"/>
    </source>
</evidence>
<dbReference type="GO" id="GO:0009098">
    <property type="term" value="P:L-leucine biosynthetic process"/>
    <property type="evidence" value="ECO:0007669"/>
    <property type="project" value="UniProtKB-UniRule"/>
</dbReference>
<feature type="binding site" evidence="15">
    <location>
        <position position="253"/>
    </location>
    <ligand>
        <name>Mg(2+)</name>
        <dbReference type="ChEBI" id="CHEBI:18420"/>
    </ligand>
</feature>
<evidence type="ECO:0000256" key="1">
    <source>
        <dbReference type="ARBA" id="ARBA00000624"/>
    </source>
</evidence>
<evidence type="ECO:0000256" key="7">
    <source>
        <dbReference type="ARBA" id="ARBA00022490"/>
    </source>
</evidence>
<dbReference type="NCBIfam" id="TIGR00169">
    <property type="entry name" value="leuB"/>
    <property type="match status" value="1"/>
</dbReference>
<evidence type="ECO:0000256" key="5">
    <source>
        <dbReference type="ARBA" id="ARBA00011738"/>
    </source>
</evidence>
<comment type="function">
    <text evidence="15 16">Catalyzes the oxidation of 3-carboxy-2-hydroxy-4-methylpentanoate (3-isopropylmalate) to 3-carboxy-4-methyl-2-oxopentanoate. The product decarboxylates to 4-methyl-2 oxopentanoate.</text>
</comment>
<dbReference type="PROSITE" id="PS00470">
    <property type="entry name" value="IDH_IMDH"/>
    <property type="match status" value="1"/>
</dbReference>
<dbReference type="PANTHER" id="PTHR42979:SF1">
    <property type="entry name" value="3-ISOPROPYLMALATE DEHYDROGENASE"/>
    <property type="match status" value="1"/>
</dbReference>
<evidence type="ECO:0000256" key="12">
    <source>
        <dbReference type="ARBA" id="ARBA00023027"/>
    </source>
</evidence>
<dbReference type="FunFam" id="3.40.718.10:FF:000006">
    <property type="entry name" value="3-isopropylmalate dehydrogenase"/>
    <property type="match status" value="1"/>
</dbReference>
<reference evidence="18" key="1">
    <citation type="submission" date="2004-02" db="EMBL/GenBank/DDBJ databases">
        <authorList>
            <person name="Sabater Munoz B."/>
            <person name="Latorre Castillo A."/>
            <person name="Silva Moreno F.J."/>
            <person name="Moya Simarro A."/>
        </authorList>
    </citation>
    <scope>NUCLEOTIDE SEQUENCE</scope>
    <source>
        <plasmid evidence="18">pleu-BTg</plasmid>
    </source>
</reference>
<evidence type="ECO:0000256" key="4">
    <source>
        <dbReference type="ARBA" id="ARBA00008319"/>
    </source>
</evidence>
<dbReference type="Gene3D" id="3.40.718.10">
    <property type="entry name" value="Isopropylmalate Dehydrogenase"/>
    <property type="match status" value="1"/>
</dbReference>
<keyword evidence="8 15" id="KW-0028">Amino-acid biosynthesis</keyword>
<comment type="catalytic activity">
    <reaction evidence="1 15 16">
        <text>(2R,3S)-3-isopropylmalate + NAD(+) = 4-methyl-2-oxopentanoate + CO2 + NADH</text>
        <dbReference type="Rhea" id="RHEA:32271"/>
        <dbReference type="ChEBI" id="CHEBI:16526"/>
        <dbReference type="ChEBI" id="CHEBI:17865"/>
        <dbReference type="ChEBI" id="CHEBI:35121"/>
        <dbReference type="ChEBI" id="CHEBI:57540"/>
        <dbReference type="ChEBI" id="CHEBI:57945"/>
        <dbReference type="EC" id="1.1.1.85"/>
    </reaction>
</comment>
<dbReference type="EMBL" id="AY546103">
    <property type="protein sequence ID" value="AAV40957.1"/>
    <property type="molecule type" value="Genomic_DNA"/>
</dbReference>
<feature type="site" description="Important for catalysis" evidence="15">
    <location>
        <position position="197"/>
    </location>
</feature>
<dbReference type="GO" id="GO:0005829">
    <property type="term" value="C:cytosol"/>
    <property type="evidence" value="ECO:0007669"/>
    <property type="project" value="TreeGrafter"/>
</dbReference>
<feature type="binding site" evidence="15">
    <location>
        <begin position="287"/>
        <end position="299"/>
    </location>
    <ligand>
        <name>NAD(+)</name>
        <dbReference type="ChEBI" id="CHEBI:57540"/>
    </ligand>
</feature>
<feature type="binding site" evidence="15">
    <location>
        <position position="257"/>
    </location>
    <ligand>
        <name>Mg(2+)</name>
        <dbReference type="ChEBI" id="CHEBI:18420"/>
    </ligand>
</feature>
<dbReference type="InterPro" id="IPR019818">
    <property type="entry name" value="IsoCit/isopropylmalate_DH_CS"/>
</dbReference>
<keyword evidence="7 15" id="KW-0963">Cytoplasm</keyword>
<comment type="cofactor">
    <cofactor evidence="2">
        <name>Mn(2+)</name>
        <dbReference type="ChEBI" id="CHEBI:29035"/>
    </cofactor>
</comment>
<keyword evidence="18" id="KW-0614">Plasmid</keyword>
<feature type="binding site" evidence="15">
    <location>
        <position position="139"/>
    </location>
    <ligand>
        <name>substrate</name>
    </ligand>
</feature>
<evidence type="ECO:0000256" key="15">
    <source>
        <dbReference type="HAMAP-Rule" id="MF_01033"/>
    </source>
</evidence>
<evidence type="ECO:0000256" key="9">
    <source>
        <dbReference type="ARBA" id="ARBA00022723"/>
    </source>
</evidence>
<evidence type="ECO:0000256" key="6">
    <source>
        <dbReference type="ARBA" id="ARBA00022430"/>
    </source>
</evidence>
<dbReference type="InterPro" id="IPR024084">
    <property type="entry name" value="IsoPropMal-DH-like_dom"/>
</dbReference>
<dbReference type="GO" id="GO:0051287">
    <property type="term" value="F:NAD binding"/>
    <property type="evidence" value="ECO:0007669"/>
    <property type="project" value="InterPro"/>
</dbReference>
<geneLocation type="plasmid" evidence="18">
    <name>pleu-BTg</name>
</geneLocation>
<feature type="binding site" evidence="15">
    <location>
        <position position="229"/>
    </location>
    <ligand>
        <name>substrate</name>
    </ligand>
</feature>
<reference evidence="18" key="2">
    <citation type="journal article" date="2006" name="Gene">
        <title>Plasmids in the aphid endosymbiont Buchnera aphidicola with the smallest genomes. A puzzling evolutionary story.</title>
        <authorList>
            <person name="Gil R."/>
            <person name="Sabater-Munoz B."/>
            <person name="Perez-Brocal V."/>
            <person name="Silva F.J."/>
            <person name="Latorre A."/>
        </authorList>
    </citation>
    <scope>NUCLEOTIDE SEQUENCE</scope>
    <source>
        <plasmid evidence="18">pleu-BTg</plasmid>
    </source>
</reference>
<dbReference type="GO" id="GO:0000287">
    <property type="term" value="F:magnesium ion binding"/>
    <property type="evidence" value="ECO:0007669"/>
    <property type="project" value="InterPro"/>
</dbReference>
<comment type="cofactor">
    <cofactor evidence="15 16">
        <name>Mg(2+)</name>
        <dbReference type="ChEBI" id="CHEBI:18420"/>
    </cofactor>
    <cofactor evidence="15 16">
        <name>Mn(2+)</name>
        <dbReference type="ChEBI" id="CHEBI:29035"/>
    </cofactor>
    <text evidence="15 16">Binds 1 Mg(2+) or Mn(2+) ion per subunit.</text>
</comment>
<evidence type="ECO:0000256" key="8">
    <source>
        <dbReference type="ARBA" id="ARBA00022605"/>
    </source>
</evidence>
<comment type="pathway">
    <text evidence="3 15 16">Amino-acid biosynthesis; L-leucine biosynthesis; L-leucine from 3-methyl-2-oxobutanoate: step 3/4.</text>
</comment>
<dbReference type="InterPro" id="IPR004429">
    <property type="entry name" value="Isopropylmalate_DH"/>
</dbReference>
<dbReference type="Pfam" id="PF00180">
    <property type="entry name" value="Iso_dh"/>
    <property type="match status" value="1"/>
</dbReference>
<keyword evidence="11 15" id="KW-0560">Oxidoreductase</keyword>
<evidence type="ECO:0000313" key="18">
    <source>
        <dbReference type="EMBL" id="AAV40957.1"/>
    </source>
</evidence>
<feature type="domain" description="Isopropylmalate dehydrogenase-like" evidence="17">
    <location>
        <begin position="7"/>
        <end position="357"/>
    </location>
</feature>
<feature type="site" description="Important for catalysis" evidence="15">
    <location>
        <position position="146"/>
    </location>
</feature>
<comment type="subcellular location">
    <subcellularLocation>
        <location evidence="15">Cytoplasm</location>
    </subcellularLocation>
</comment>
<dbReference type="UniPathway" id="UPA00048">
    <property type="reaction ID" value="UER00072"/>
</dbReference>